<evidence type="ECO:0000313" key="3">
    <source>
        <dbReference type="Proteomes" id="UP001446032"/>
    </source>
</evidence>
<dbReference type="EMBL" id="JBBMEI010000015">
    <property type="protein sequence ID" value="MEQ2358019.1"/>
    <property type="molecule type" value="Genomic_DNA"/>
</dbReference>
<keyword evidence="1" id="KW-1133">Transmembrane helix</keyword>
<dbReference type="PROSITE" id="PS51257">
    <property type="entry name" value="PROKAR_LIPOPROTEIN"/>
    <property type="match status" value="1"/>
</dbReference>
<feature type="transmembrane region" description="Helical" evidence="1">
    <location>
        <begin position="156"/>
        <end position="176"/>
    </location>
</feature>
<feature type="transmembrane region" description="Helical" evidence="1">
    <location>
        <begin position="444"/>
        <end position="460"/>
    </location>
</feature>
<proteinExistence type="predicted"/>
<keyword evidence="1" id="KW-0472">Membrane</keyword>
<accession>A0ABV1AM43</accession>
<comment type="caution">
    <text evidence="2">The sequence shown here is derived from an EMBL/GenBank/DDBJ whole genome shotgun (WGS) entry which is preliminary data.</text>
</comment>
<protein>
    <recommendedName>
        <fullName evidence="4">Glycosyltransferase RgtA/B/C/D-like domain-containing protein</fullName>
    </recommendedName>
</protein>
<feature type="transmembrane region" description="Helical" evidence="1">
    <location>
        <begin position="505"/>
        <end position="525"/>
    </location>
</feature>
<organism evidence="2 3">
    <name type="scientific">Blautia intestinihominis</name>
    <dbReference type="NCBI Taxonomy" id="3133152"/>
    <lineage>
        <taxon>Bacteria</taxon>
        <taxon>Bacillati</taxon>
        <taxon>Bacillota</taxon>
        <taxon>Clostridia</taxon>
        <taxon>Lachnospirales</taxon>
        <taxon>Lachnospiraceae</taxon>
        <taxon>Blautia</taxon>
    </lineage>
</organism>
<keyword evidence="1" id="KW-0812">Transmembrane</keyword>
<dbReference type="RefSeq" id="WP_349077803.1">
    <property type="nucleotide sequence ID" value="NZ_JBBMEI010000015.1"/>
</dbReference>
<keyword evidence="3" id="KW-1185">Reference proteome</keyword>
<reference evidence="2 3" key="1">
    <citation type="submission" date="2024-03" db="EMBL/GenBank/DDBJ databases">
        <title>Human intestinal bacterial collection.</title>
        <authorList>
            <person name="Pauvert C."/>
            <person name="Hitch T.C.A."/>
            <person name="Clavel T."/>
        </authorList>
    </citation>
    <scope>NUCLEOTIDE SEQUENCE [LARGE SCALE GENOMIC DNA]</scope>
    <source>
        <strain evidence="2 3">CLA-AA-H95</strain>
    </source>
</reference>
<gene>
    <name evidence="2" type="ORF">WMO75_06660</name>
</gene>
<feature type="transmembrane region" description="Helical" evidence="1">
    <location>
        <begin position="188"/>
        <end position="203"/>
    </location>
</feature>
<feature type="transmembrane region" description="Helical" evidence="1">
    <location>
        <begin position="260"/>
        <end position="276"/>
    </location>
</feature>
<feature type="transmembrane region" description="Helical" evidence="1">
    <location>
        <begin position="43"/>
        <end position="61"/>
    </location>
</feature>
<name>A0ABV1AM43_9FIRM</name>
<dbReference type="Proteomes" id="UP001446032">
    <property type="component" value="Unassembled WGS sequence"/>
</dbReference>
<feature type="transmembrane region" description="Helical" evidence="1">
    <location>
        <begin position="73"/>
        <end position="94"/>
    </location>
</feature>
<feature type="transmembrane region" description="Helical" evidence="1">
    <location>
        <begin position="283"/>
        <end position="301"/>
    </location>
</feature>
<feature type="transmembrane region" description="Helical" evidence="1">
    <location>
        <begin position="412"/>
        <end position="432"/>
    </location>
</feature>
<sequence length="687" mass="78035">MERMRKTVLYLTSFLLLGCLGWVFFHALCTIPQAKNILKNRTVFPLILAGSIFLLLLFVKLADWCRSWKKHTLMKATAIVFLLILVLQFLYLYYVRYWVGYDNLLVLDEAWYMQTDGHISPDFYDSYFQRYPHNHPVTILLYWVLKAAGKLGVSGLYWPSHLLGLVSIDLALLFMWKLACETEDIHRGFLVAVLSLFDPIIYIWIPWHYTTVCLLPFLSAGIYFGWKTWKAVNLRSQIIYAACTGIFTAVGMRIRITEGILLIAFLIMAVCVKGWNRCKLAACLIPFLVICGLTWAGTGMLRNHYADFDSSDKAFPPAHFVMMGVGGDGTYKKKDVEFTARIPGEEAKTKADLQEAGKRIRNLGVKGTISLAGEKMLTVWQDGSCGFQSEWLYPLKDSRAFQYICGEKNDLFLYWAQIFYVMLLFLTLAGTAASMISGRMGTGMLLRLVLLGNILFYLMWEAQNRYSIGMVGILLFLAADGCRLLQNGELETEHIVPVLIRKRGWGAVTAILAVMLAILLYRPLFVEETEWREFSVRNIYRVGQNLQDIVSGDRVTQTFVASSAFDHILVQGYLKNGAVPDGGCQMLIQDEEGKKLAEAFLSAQQIAETQLDFTFDSIVPDGETVYTIVIEPKGIRENHALQLYRFNSSMDLYPAGKLSCNGREENGNLIFSVYEERTGTIFRRIFL</sequence>
<evidence type="ECO:0008006" key="4">
    <source>
        <dbReference type="Google" id="ProtNLM"/>
    </source>
</evidence>
<evidence type="ECO:0000313" key="2">
    <source>
        <dbReference type="EMBL" id="MEQ2358019.1"/>
    </source>
</evidence>
<evidence type="ECO:0000256" key="1">
    <source>
        <dbReference type="SAM" id="Phobius"/>
    </source>
</evidence>